<dbReference type="InterPro" id="IPR027417">
    <property type="entry name" value="P-loop_NTPase"/>
</dbReference>
<dbReference type="Pfam" id="PF00485">
    <property type="entry name" value="PRK"/>
    <property type="match status" value="1"/>
</dbReference>
<evidence type="ECO:0000313" key="3">
    <source>
        <dbReference type="Proteomes" id="UP001593833"/>
    </source>
</evidence>
<dbReference type="Gene3D" id="3.40.50.300">
    <property type="entry name" value="P-loop containing nucleotide triphosphate hydrolases"/>
    <property type="match status" value="1"/>
</dbReference>
<proteinExistence type="predicted"/>
<gene>
    <name evidence="2" type="ORF">ACFL6M_02890</name>
</gene>
<evidence type="ECO:0000313" key="2">
    <source>
        <dbReference type="EMBL" id="MFC1572524.1"/>
    </source>
</evidence>
<keyword evidence="3" id="KW-1185">Reference proteome</keyword>
<feature type="domain" description="Phosphoribulokinase/uridine kinase" evidence="1">
    <location>
        <begin position="26"/>
        <end position="207"/>
    </location>
</feature>
<dbReference type="InterPro" id="IPR006083">
    <property type="entry name" value="PRK/URK"/>
</dbReference>
<dbReference type="SUPFAM" id="SSF52540">
    <property type="entry name" value="P-loop containing nucleoside triphosphate hydrolases"/>
    <property type="match status" value="1"/>
</dbReference>
<dbReference type="Proteomes" id="UP001593833">
    <property type="component" value="Unassembled WGS sequence"/>
</dbReference>
<name>A0ABV6YK29_UNCEI</name>
<dbReference type="PANTHER" id="PTHR10285">
    <property type="entry name" value="URIDINE KINASE"/>
    <property type="match status" value="1"/>
</dbReference>
<reference evidence="2 3" key="1">
    <citation type="submission" date="2024-09" db="EMBL/GenBank/DDBJ databases">
        <authorList>
            <person name="D'Angelo T."/>
        </authorList>
    </citation>
    <scope>NUCLEOTIDE SEQUENCE [LARGE SCALE GENOMIC DNA]</scope>
    <source>
        <strain evidence="2">SAG AM-320-E07</strain>
    </source>
</reference>
<accession>A0ABV6YK29</accession>
<evidence type="ECO:0000259" key="1">
    <source>
        <dbReference type="Pfam" id="PF00485"/>
    </source>
</evidence>
<sequence>MRRESLLGQITAAIKSIECTHPTRVAIDGIDAAGKTTLADELATALGQSNRQIIRASADDFLNTKETRYRRGPLSPQGYFNDSLDHDAILASVLSPLGPGGNRCYRLAGYDLSREAPVEPPPQEASPRAILLFDGIFLTQPALREHWDYKIFVHVSLATSTARGVQRDQDHLGGEDTARERYARRYVPGQQIYLDRCKPSEHADVVINNEDPEHPQVIWKD</sequence>
<comment type="caution">
    <text evidence="2">The sequence shown here is derived from an EMBL/GenBank/DDBJ whole genome shotgun (WGS) entry which is preliminary data.</text>
</comment>
<protein>
    <recommendedName>
        <fullName evidence="1">Phosphoribulokinase/uridine kinase domain-containing protein</fullName>
    </recommendedName>
</protein>
<organism evidence="2 3">
    <name type="scientific">Eiseniibacteriota bacterium</name>
    <dbReference type="NCBI Taxonomy" id="2212470"/>
    <lineage>
        <taxon>Bacteria</taxon>
        <taxon>Candidatus Eiseniibacteriota</taxon>
    </lineage>
</organism>
<dbReference type="EMBL" id="JBHPKH010000020">
    <property type="protein sequence ID" value="MFC1572524.1"/>
    <property type="molecule type" value="Genomic_DNA"/>
</dbReference>